<keyword evidence="4" id="KW-1133">Transmembrane helix</keyword>
<keyword evidence="4" id="KW-0812">Transmembrane</keyword>
<comment type="similarity">
    <text evidence="1">Belongs to the peptidase A1 family.</text>
</comment>
<feature type="transmembrane region" description="Helical" evidence="4">
    <location>
        <begin position="20"/>
        <end position="41"/>
    </location>
</feature>
<name>A0AAW2XE29_9LAMI</name>
<dbReference type="GO" id="GO:0006508">
    <property type="term" value="P:proteolysis"/>
    <property type="evidence" value="ECO:0007669"/>
    <property type="project" value="UniProtKB-KW"/>
</dbReference>
<dbReference type="PROSITE" id="PS51767">
    <property type="entry name" value="PEPTIDASE_A1"/>
    <property type="match status" value="1"/>
</dbReference>
<feature type="active site" evidence="3">
    <location>
        <position position="131"/>
    </location>
</feature>
<dbReference type="InterPro" id="IPR021109">
    <property type="entry name" value="Peptidase_aspartic_dom_sf"/>
</dbReference>
<dbReference type="InterPro" id="IPR033121">
    <property type="entry name" value="PEPTIDASE_A1"/>
</dbReference>
<accession>A0AAW2XE29</accession>
<reference evidence="6" key="1">
    <citation type="submission" date="2020-06" db="EMBL/GenBank/DDBJ databases">
        <authorList>
            <person name="Li T."/>
            <person name="Hu X."/>
            <person name="Zhang T."/>
            <person name="Song X."/>
            <person name="Zhang H."/>
            <person name="Dai N."/>
            <person name="Sheng W."/>
            <person name="Hou X."/>
            <person name="Wei L."/>
        </authorList>
    </citation>
    <scope>NUCLEOTIDE SEQUENCE</scope>
    <source>
        <strain evidence="6">KEN1</strain>
        <tissue evidence="6">Leaf</tissue>
    </source>
</reference>
<evidence type="ECO:0000313" key="6">
    <source>
        <dbReference type="EMBL" id="KAL0452263.1"/>
    </source>
</evidence>
<proteinExistence type="inferred from homology"/>
<feature type="active site" evidence="3">
    <location>
        <position position="378"/>
    </location>
</feature>
<dbReference type="GO" id="GO:0004190">
    <property type="term" value="F:aspartic-type endopeptidase activity"/>
    <property type="evidence" value="ECO:0007669"/>
    <property type="project" value="InterPro"/>
</dbReference>
<dbReference type="CDD" id="cd05476">
    <property type="entry name" value="pepsin_A_like_plant"/>
    <property type="match status" value="1"/>
</dbReference>
<dbReference type="Gene3D" id="2.40.70.10">
    <property type="entry name" value="Acid Proteases"/>
    <property type="match status" value="2"/>
</dbReference>
<keyword evidence="4" id="KW-0472">Membrane</keyword>
<dbReference type="SUPFAM" id="SSF50630">
    <property type="entry name" value="Acid proteases"/>
    <property type="match status" value="1"/>
</dbReference>
<evidence type="ECO:0000256" key="2">
    <source>
        <dbReference type="ARBA" id="ARBA00022670"/>
    </source>
</evidence>
<gene>
    <name evidence="6" type="ORF">Slati_1204400</name>
</gene>
<comment type="caution">
    <text evidence="6">The sequence shown here is derived from an EMBL/GenBank/DDBJ whole genome shotgun (WGS) entry which is preliminary data.</text>
</comment>
<dbReference type="PANTHER" id="PTHR13683:SF768">
    <property type="entry name" value="EUKARYOTIC ASPARTYL PROTEASE FAMILY PROTEIN"/>
    <property type="match status" value="1"/>
</dbReference>
<evidence type="ECO:0000259" key="5">
    <source>
        <dbReference type="PROSITE" id="PS51767"/>
    </source>
</evidence>
<dbReference type="InterPro" id="IPR001461">
    <property type="entry name" value="Aspartic_peptidase_A1"/>
</dbReference>
<dbReference type="InterPro" id="IPR034161">
    <property type="entry name" value="Pepsin-like_plant"/>
</dbReference>
<evidence type="ECO:0000256" key="3">
    <source>
        <dbReference type="PIRSR" id="PIRSR601461-1"/>
    </source>
</evidence>
<dbReference type="Pfam" id="PF00026">
    <property type="entry name" value="Asp"/>
    <property type="match status" value="1"/>
</dbReference>
<dbReference type="PRINTS" id="PR00792">
    <property type="entry name" value="PEPSIN"/>
</dbReference>
<feature type="domain" description="Peptidase A1" evidence="5">
    <location>
        <begin position="113"/>
        <end position="498"/>
    </location>
</feature>
<dbReference type="PANTHER" id="PTHR13683">
    <property type="entry name" value="ASPARTYL PROTEASES"/>
    <property type="match status" value="1"/>
</dbReference>
<dbReference type="AlphaFoldDB" id="A0AAW2XE29"/>
<keyword evidence="2" id="KW-0645">Protease</keyword>
<evidence type="ECO:0000256" key="1">
    <source>
        <dbReference type="ARBA" id="ARBA00007447"/>
    </source>
</evidence>
<keyword evidence="2" id="KW-0378">Hydrolase</keyword>
<dbReference type="EMBL" id="JACGWN010000004">
    <property type="protein sequence ID" value="KAL0452263.1"/>
    <property type="molecule type" value="Genomic_DNA"/>
</dbReference>
<organism evidence="6">
    <name type="scientific">Sesamum latifolium</name>
    <dbReference type="NCBI Taxonomy" id="2727402"/>
    <lineage>
        <taxon>Eukaryota</taxon>
        <taxon>Viridiplantae</taxon>
        <taxon>Streptophyta</taxon>
        <taxon>Embryophyta</taxon>
        <taxon>Tracheophyta</taxon>
        <taxon>Spermatophyta</taxon>
        <taxon>Magnoliopsida</taxon>
        <taxon>eudicotyledons</taxon>
        <taxon>Gunneridae</taxon>
        <taxon>Pentapetalae</taxon>
        <taxon>asterids</taxon>
        <taxon>lamiids</taxon>
        <taxon>Lamiales</taxon>
        <taxon>Pedaliaceae</taxon>
        <taxon>Sesamum</taxon>
    </lineage>
</organism>
<protein>
    <submittedName>
        <fullName evidence="6">Aspartic proteinase-like protein 2</fullName>
    </submittedName>
</protein>
<reference evidence="6" key="2">
    <citation type="journal article" date="2024" name="Plant">
        <title>Genomic evolution and insights into agronomic trait innovations of Sesamum species.</title>
        <authorList>
            <person name="Miao H."/>
            <person name="Wang L."/>
            <person name="Qu L."/>
            <person name="Liu H."/>
            <person name="Sun Y."/>
            <person name="Le M."/>
            <person name="Wang Q."/>
            <person name="Wei S."/>
            <person name="Zheng Y."/>
            <person name="Lin W."/>
            <person name="Duan Y."/>
            <person name="Cao H."/>
            <person name="Xiong S."/>
            <person name="Wang X."/>
            <person name="Wei L."/>
            <person name="Li C."/>
            <person name="Ma Q."/>
            <person name="Ju M."/>
            <person name="Zhao R."/>
            <person name="Li G."/>
            <person name="Mu C."/>
            <person name="Tian Q."/>
            <person name="Mei H."/>
            <person name="Zhang T."/>
            <person name="Gao T."/>
            <person name="Zhang H."/>
        </authorList>
    </citation>
    <scope>NUCLEOTIDE SEQUENCE</scope>
    <source>
        <strain evidence="6">KEN1</strain>
    </source>
</reference>
<sequence>MFVSESLLVVAMDTGRRHLPLFLILWLLVELMFVVQGNVVFQVRHKYGGAKAQLRELRDHDSRRHGRMLGNVDLCWVVTVRPPVLHRFRRCDEVDHIHAWFSFEEKVKWKKLYYTKITIGNPPVDYHVQVDTGSDIVWVNCKTVRIVPPKLVSVLSSYCFYPWIKPLSEAHFILEPDGCLWFLLIHQITLRQYDLKASSTGSVVTCDQHFCTAVSETNQNCKAGMNCAYTVTYGDGTKTEGYYVQDDFKLDQVTGNHQTSAMNGSIAFGCSTKQAGDAPTSQAIDGLIGFGQDNTSIISQLASLGKVKKVFSHCLDSKKGGGIFAIGEVVEPKVNKTRLVPRQLHYNAVMEAIDVGGKQLDFPKGIFGLPTSVNAVIDSGTTLAYLPSDLYKQLMEMIMAQHQEIKLHTVEDLFKCFWYNGNIDDGFPVIKFHFEDSLSLTVYPHNYLFEVKDEEYCIGWQSSVMKSRDGTEMTLLGDIVLADKLFVYDIENQTIGWTEYDCGTSIKVKDEKTGSVYDVAAHNISSGGNWLRDTGVSFLLFIAIVLNLIA</sequence>
<evidence type="ECO:0000256" key="4">
    <source>
        <dbReference type="SAM" id="Phobius"/>
    </source>
</evidence>